<accession>A0A2P2PQ78</accession>
<organism evidence="1">
    <name type="scientific">Rhizophora mucronata</name>
    <name type="common">Asiatic mangrove</name>
    <dbReference type="NCBI Taxonomy" id="61149"/>
    <lineage>
        <taxon>Eukaryota</taxon>
        <taxon>Viridiplantae</taxon>
        <taxon>Streptophyta</taxon>
        <taxon>Embryophyta</taxon>
        <taxon>Tracheophyta</taxon>
        <taxon>Spermatophyta</taxon>
        <taxon>Magnoliopsida</taxon>
        <taxon>eudicotyledons</taxon>
        <taxon>Gunneridae</taxon>
        <taxon>Pentapetalae</taxon>
        <taxon>rosids</taxon>
        <taxon>fabids</taxon>
        <taxon>Malpighiales</taxon>
        <taxon>Rhizophoraceae</taxon>
        <taxon>Rhizophora</taxon>
    </lineage>
</organism>
<protein>
    <submittedName>
        <fullName evidence="1">Uncharacterized protein</fullName>
    </submittedName>
</protein>
<dbReference type="EMBL" id="GGEC01076412">
    <property type="protein sequence ID" value="MBX56896.1"/>
    <property type="molecule type" value="Transcribed_RNA"/>
</dbReference>
<evidence type="ECO:0000313" key="1">
    <source>
        <dbReference type="EMBL" id="MBX56896.1"/>
    </source>
</evidence>
<name>A0A2P2PQ78_RHIMU</name>
<proteinExistence type="predicted"/>
<sequence length="59" mass="6930">MFTKFCALFINCAKLFIFHGLIYAEWPVAWGSRKLFWAYNCKKEESSGEPAMLYKNSIE</sequence>
<dbReference type="AlphaFoldDB" id="A0A2P2PQ78"/>
<reference evidence="1" key="1">
    <citation type="submission" date="2018-02" db="EMBL/GenBank/DDBJ databases">
        <title>Rhizophora mucronata_Transcriptome.</title>
        <authorList>
            <person name="Meera S.P."/>
            <person name="Sreeshan A."/>
            <person name="Augustine A."/>
        </authorList>
    </citation>
    <scope>NUCLEOTIDE SEQUENCE</scope>
    <source>
        <tissue evidence="1">Leaf</tissue>
    </source>
</reference>